<organism evidence="1 2">
    <name type="scientific">Nonomuraea cypriaca</name>
    <dbReference type="NCBI Taxonomy" id="1187855"/>
    <lineage>
        <taxon>Bacteria</taxon>
        <taxon>Bacillati</taxon>
        <taxon>Actinomycetota</taxon>
        <taxon>Actinomycetes</taxon>
        <taxon>Streptosporangiales</taxon>
        <taxon>Streptosporangiaceae</taxon>
        <taxon>Nonomuraea</taxon>
    </lineage>
</organism>
<gene>
    <name evidence="1" type="ORF">ITP53_29310</name>
</gene>
<comment type="caution">
    <text evidence="1">The sequence shown here is derived from an EMBL/GenBank/DDBJ whole genome shotgun (WGS) entry which is preliminary data.</text>
</comment>
<dbReference type="AlphaFoldDB" id="A0A931AGK9"/>
<dbReference type="Proteomes" id="UP000605361">
    <property type="component" value="Unassembled WGS sequence"/>
</dbReference>
<keyword evidence="2" id="KW-1185">Reference proteome</keyword>
<dbReference type="RefSeq" id="WP_195898693.1">
    <property type="nucleotide sequence ID" value="NZ_JADOGI010000101.1"/>
</dbReference>
<protein>
    <submittedName>
        <fullName evidence="1">RNA polymerase subunit sigma-70</fullName>
    </submittedName>
</protein>
<name>A0A931AGK9_9ACTN</name>
<reference evidence="1" key="1">
    <citation type="submission" date="2020-11" db="EMBL/GenBank/DDBJ databases">
        <title>Whole-genome analyses of Nonomuraea sp. K274.</title>
        <authorList>
            <person name="Veyisoglu A."/>
        </authorList>
    </citation>
    <scope>NUCLEOTIDE SEQUENCE</scope>
    <source>
        <strain evidence="1">K274</strain>
    </source>
</reference>
<accession>A0A931AGK9</accession>
<evidence type="ECO:0000313" key="1">
    <source>
        <dbReference type="EMBL" id="MBF8189760.1"/>
    </source>
</evidence>
<sequence length="213" mass="23819">MATPHHSVGGASAARASLDAESGEWVQALHGSRAERQAAIEGLHALLLRITRIEVNRRSARLSVTGPELDDLALQAADDALLAITAKIDDFQGESTFTTWAYKFVVLEVSAKIGRHFWRDPGVRLEGEDWERLPDRFGFDPAKESEWRDLLAALRRAVEEELTERQRRIFVALVLTGVPLDALAIETMFDARRKLRAVLAANGYMDDDMSRRP</sequence>
<evidence type="ECO:0000313" key="2">
    <source>
        <dbReference type="Proteomes" id="UP000605361"/>
    </source>
</evidence>
<dbReference type="EMBL" id="JADOGI010000101">
    <property type="protein sequence ID" value="MBF8189760.1"/>
    <property type="molecule type" value="Genomic_DNA"/>
</dbReference>
<proteinExistence type="predicted"/>